<proteinExistence type="predicted"/>
<comment type="caution">
    <text evidence="1">The sequence shown here is derived from an EMBL/GenBank/DDBJ whole genome shotgun (WGS) entry which is preliminary data.</text>
</comment>
<keyword evidence="2" id="KW-1185">Reference proteome</keyword>
<organism evidence="1 2">
    <name type="scientific">Persea americana</name>
    <name type="common">Avocado</name>
    <dbReference type="NCBI Taxonomy" id="3435"/>
    <lineage>
        <taxon>Eukaryota</taxon>
        <taxon>Viridiplantae</taxon>
        <taxon>Streptophyta</taxon>
        <taxon>Embryophyta</taxon>
        <taxon>Tracheophyta</taxon>
        <taxon>Spermatophyta</taxon>
        <taxon>Magnoliopsida</taxon>
        <taxon>Magnoliidae</taxon>
        <taxon>Laurales</taxon>
        <taxon>Lauraceae</taxon>
        <taxon>Persea</taxon>
    </lineage>
</organism>
<reference evidence="1 2" key="1">
    <citation type="journal article" date="2022" name="Hortic Res">
        <title>A haplotype resolved chromosomal level avocado genome allows analysis of novel avocado genes.</title>
        <authorList>
            <person name="Nath O."/>
            <person name="Fletcher S.J."/>
            <person name="Hayward A."/>
            <person name="Shaw L.M."/>
            <person name="Masouleh A.K."/>
            <person name="Furtado A."/>
            <person name="Henry R.J."/>
            <person name="Mitter N."/>
        </authorList>
    </citation>
    <scope>NUCLEOTIDE SEQUENCE [LARGE SCALE GENOMIC DNA]</scope>
    <source>
        <strain evidence="2">cv. Hass</strain>
    </source>
</reference>
<dbReference type="Proteomes" id="UP001234297">
    <property type="component" value="Chromosome 10"/>
</dbReference>
<evidence type="ECO:0000313" key="2">
    <source>
        <dbReference type="Proteomes" id="UP001234297"/>
    </source>
</evidence>
<gene>
    <name evidence="1" type="ORF">MRB53_031751</name>
</gene>
<dbReference type="EMBL" id="CM056818">
    <property type="protein sequence ID" value="KAJ8623222.1"/>
    <property type="molecule type" value="Genomic_DNA"/>
</dbReference>
<accession>A0ACC2KR53</accession>
<sequence>MSIAFKTRPGLPLQDPRLMETKETPPKALKSGNEFHQLFSSSPVRLTIWRQSLLFNGNGYTVFDDSNGRMVFRVDNYACNWREETFLMDYAGNVLFTIRRCKKKLSILESSWEAYRGDRDVSGLGDDQKPFLKATKALGNPSCRISVAADDTGGPIHFLMNWSRQKGWSRIYHSTSPALPVAQVDRKWGVAAPEGALGKDVLTLCMEPGMDKAIIMAMCHQTAASGKRNRTTLHLILIDAYRHCNNTFLTEVSKRPETAKHCC</sequence>
<name>A0ACC2KR53_PERAE</name>
<protein>
    <submittedName>
        <fullName evidence="1">Uncharacterized protein</fullName>
    </submittedName>
</protein>
<evidence type="ECO:0000313" key="1">
    <source>
        <dbReference type="EMBL" id="KAJ8623222.1"/>
    </source>
</evidence>